<evidence type="ECO:0000256" key="1">
    <source>
        <dbReference type="PROSITE-ProRule" id="PRU00117"/>
    </source>
</evidence>
<accession>A0ABN7ADB7</accession>
<dbReference type="Proteomes" id="UP001307889">
    <property type="component" value="Chromosome 1"/>
</dbReference>
<proteinExistence type="predicted"/>
<organism evidence="3 4">
    <name type="scientific">Nesidiocoris tenuis</name>
    <dbReference type="NCBI Taxonomy" id="355587"/>
    <lineage>
        <taxon>Eukaryota</taxon>
        <taxon>Metazoa</taxon>
        <taxon>Ecdysozoa</taxon>
        <taxon>Arthropoda</taxon>
        <taxon>Hexapoda</taxon>
        <taxon>Insecta</taxon>
        <taxon>Pterygota</taxon>
        <taxon>Neoptera</taxon>
        <taxon>Paraneoptera</taxon>
        <taxon>Hemiptera</taxon>
        <taxon>Heteroptera</taxon>
        <taxon>Panheteroptera</taxon>
        <taxon>Cimicomorpha</taxon>
        <taxon>Miridae</taxon>
        <taxon>Dicyphina</taxon>
        <taxon>Nesidiocoris</taxon>
    </lineage>
</organism>
<keyword evidence="1" id="KW-0694">RNA-binding</keyword>
<dbReference type="PANTHER" id="PTHR13360">
    <property type="entry name" value="ACTIVATING SIGNAL COINTEGRATOR 1 COMPLEX SUBUNIT 1"/>
    <property type="match status" value="1"/>
</dbReference>
<keyword evidence="4" id="KW-1185">Reference proteome</keyword>
<dbReference type="InterPro" id="IPR019510">
    <property type="entry name" value="AKAP7-like_phosphoesterase"/>
</dbReference>
<dbReference type="Pfam" id="PF00013">
    <property type="entry name" value="KH_1"/>
    <property type="match status" value="1"/>
</dbReference>
<dbReference type="PROSITE" id="PS50084">
    <property type="entry name" value="KH_TYPE_1"/>
    <property type="match status" value="1"/>
</dbReference>
<feature type="domain" description="K Homology" evidence="2">
    <location>
        <begin position="64"/>
        <end position="132"/>
    </location>
</feature>
<dbReference type="CDD" id="cd22419">
    <property type="entry name" value="KH-I_ASCC1"/>
    <property type="match status" value="1"/>
</dbReference>
<dbReference type="SUPFAM" id="SSF54791">
    <property type="entry name" value="Eukaryotic type KH-domain (KH-domain type I)"/>
    <property type="match status" value="1"/>
</dbReference>
<dbReference type="Pfam" id="PF10469">
    <property type="entry name" value="AKAP7_NLS"/>
    <property type="match status" value="1"/>
</dbReference>
<dbReference type="InterPro" id="IPR036612">
    <property type="entry name" value="KH_dom_type_1_sf"/>
</dbReference>
<protein>
    <submittedName>
        <fullName evidence="3">Activating signal cointegrator 1 complex subunit</fullName>
    </submittedName>
</protein>
<evidence type="ECO:0000259" key="2">
    <source>
        <dbReference type="SMART" id="SM00322"/>
    </source>
</evidence>
<dbReference type="PIRSF" id="PIRSF027019">
    <property type="entry name" value="Euk_LigT"/>
    <property type="match status" value="1"/>
</dbReference>
<reference evidence="3 4" key="1">
    <citation type="submission" date="2023-09" db="EMBL/GenBank/DDBJ databases">
        <title>Nesidiocoris tenuis whole genome shotgun sequence.</title>
        <authorList>
            <person name="Shibata T."/>
            <person name="Shimoda M."/>
            <person name="Kobayashi T."/>
            <person name="Uehara T."/>
        </authorList>
    </citation>
    <scope>NUCLEOTIDE SEQUENCE [LARGE SCALE GENOMIC DNA]</scope>
    <source>
        <strain evidence="3 4">Japan</strain>
    </source>
</reference>
<dbReference type="InterPro" id="IPR009210">
    <property type="entry name" value="ASCC1"/>
</dbReference>
<dbReference type="EMBL" id="AP028909">
    <property type="protein sequence ID" value="BES88846.1"/>
    <property type="molecule type" value="Genomic_DNA"/>
</dbReference>
<evidence type="ECO:0000313" key="3">
    <source>
        <dbReference type="EMBL" id="BES88846.1"/>
    </source>
</evidence>
<evidence type="ECO:0000313" key="4">
    <source>
        <dbReference type="Proteomes" id="UP001307889"/>
    </source>
</evidence>
<dbReference type="Gene3D" id="3.90.1140.10">
    <property type="entry name" value="Cyclic phosphodiesterase"/>
    <property type="match status" value="1"/>
</dbReference>
<dbReference type="InterPro" id="IPR004087">
    <property type="entry name" value="KH_dom"/>
</dbReference>
<sequence length="351" mass="39847">MDVMKPDLEWIDGICYRINPGQGNHGFDKNSFDPYSYEIDESCPVEAAEDVDLEVENIQEIEGGRFRLSFHVAKVYFSYIIGSKGATKKRLETETRTRITIPKPGVDGDIVITGPDKKAVNSARTRIQMMVLSSRKRQATTHFISLPFVAESFINGFLTFREEVLTSCRDEGVDESIFQTPEKLHLTICTLVLGDDVERKQASSALQKCKEEIIRPLLPDQPIQVEMSGVEYMNDDPSAIDVLYGRVKCLSHPELLQILCDAIVDFFVEQGLVDREHEHVKLHVTLMNTLFRKTESYDGKKERQTFDGRQIVTRFSDFFFGSDVLSQIDLSLRFTTSKSGYYQASTSISIP</sequence>
<dbReference type="SMART" id="SM00322">
    <property type="entry name" value="KH"/>
    <property type="match status" value="1"/>
</dbReference>
<dbReference type="InterPro" id="IPR047538">
    <property type="entry name" value="KH-I_ASCC1"/>
</dbReference>
<dbReference type="Gene3D" id="3.30.1370.10">
    <property type="entry name" value="K Homology domain, type 1"/>
    <property type="match status" value="1"/>
</dbReference>
<dbReference type="InterPro" id="IPR004088">
    <property type="entry name" value="KH_dom_type_1"/>
</dbReference>
<dbReference type="PANTHER" id="PTHR13360:SF1">
    <property type="entry name" value="ACTIVATING SIGNAL COINTEGRATOR 1 COMPLEX SUBUNIT 1"/>
    <property type="match status" value="1"/>
</dbReference>
<gene>
    <name evidence="3" type="ORF">NTJ_01653</name>
</gene>
<name>A0ABN7ADB7_9HEMI</name>